<gene>
    <name evidence="9" type="ORF">DXD03_11900</name>
</gene>
<dbReference type="GO" id="GO:0009279">
    <property type="term" value="C:cell outer membrane"/>
    <property type="evidence" value="ECO:0007669"/>
    <property type="project" value="UniProtKB-SubCell"/>
</dbReference>
<keyword evidence="2 7" id="KW-0813">Transport</keyword>
<feature type="domain" description="TonB-dependent receptor plug" evidence="8">
    <location>
        <begin position="89"/>
        <end position="213"/>
    </location>
</feature>
<sequence>MVISGDDGQPLIGATVVIKGSKSGVLTDIDGKFSIENVSNKSLLQFSYIGMKPQDLTPTPTMNVTLMPDVQTLSEVVVTGMQKMDKRLFTGATKQLSADEVKLDGLPDISRGLEGRAAGVSVQNVSGTFGTAPKIRVRGATSIFGSSKPLWVVDGVIMEDAIDVGPDDLSSGDAETLISSAIAGLNSDDIESFQILKDGSATSIYGARAMAGVIVVTTKKGKAGVSKMSYTGEFTTRMIPSYKEFNIMNSQEQMGIYKEMEQKGWLNNSDTYRAKDSGVYGRMYQLINQYNPVTGQFGLANTPEARNAYLREAEMRNTDWFNTLFSNNVTQNHSVSITSGTEKSSFYASLSAMSDPGWYKQSEVKRYTANLNTTYNIYKNLSINLISSASYRKQKAPGTLSSEVNAASGEVTRQFDINPYSYALNTSRALDPTVDYTANYAPFNILHELDNNYMDLNVADVKFQGEIKWKALPELELSALGAVRYQASSQEHNIKDHSNQATAYRTGMDDATIRDENNLLYTNPDNPYALPISILPEGGIYQRKDYRMLGVDFRATASWNHLFAEKHITNLFAGMEVNDLKRMQNYFQGWGMQYTMGEIPSYVYEFFKKGIESGESYYGLNHTTTRSVAGFANATYSYDGRYTVNGTFRYEGTNRMGKSRSSRWLPTWNMSGAWNVHEENFFKTFSSVLSHLTFKASYSLTADRGPEYVTNSHAIITSYSPFRPFTSGQETGLYVSDPENSELTYEKKHELNIGADMGFLDNRINFSIDWYKRNNYDLIGITPTQGVGGSIYKYANIASMKSHGIEFTISSKNIQSKNFSWHTDFIFSKAKNEVTELNARSSVMDLVSGYGFARQGYPVRGLFSIPFVGLNSNGIPMYNINGKITSTDIDFQTRDNIDYLKYEGPTDPTITGSFGNIFTYKAFKLNVFITYSFGNVVRLNPCFSYQYSDLSSMPREFKNRWTVPGDEKRTNIPTIISKRQYEDNKDLMYAYNAYNYSTERIAKGDFIRMKEISLSYDFPQSWIAPAKISNLSLKLQATNLFLIYADKKLNGQDPEFFNTGGVASPVPRQFTLTLRLGF</sequence>
<keyword evidence="4 7" id="KW-0812">Transmembrane</keyword>
<evidence type="ECO:0000256" key="6">
    <source>
        <dbReference type="ARBA" id="ARBA00023237"/>
    </source>
</evidence>
<dbReference type="InterPro" id="IPR037066">
    <property type="entry name" value="Plug_dom_sf"/>
</dbReference>
<dbReference type="Gene3D" id="2.170.130.10">
    <property type="entry name" value="TonB-dependent receptor, plug domain"/>
    <property type="match status" value="1"/>
</dbReference>
<evidence type="ECO:0000256" key="1">
    <source>
        <dbReference type="ARBA" id="ARBA00004571"/>
    </source>
</evidence>
<dbReference type="InterPro" id="IPR008969">
    <property type="entry name" value="CarboxyPept-like_regulatory"/>
</dbReference>
<keyword evidence="6 7" id="KW-0998">Cell outer membrane</keyword>
<dbReference type="InterPro" id="IPR023997">
    <property type="entry name" value="TonB-dep_OMP_SusC/RagA_CS"/>
</dbReference>
<dbReference type="Pfam" id="PF07715">
    <property type="entry name" value="Plug"/>
    <property type="match status" value="1"/>
</dbReference>
<dbReference type="InterPro" id="IPR039426">
    <property type="entry name" value="TonB-dep_rcpt-like"/>
</dbReference>
<evidence type="ECO:0000313" key="9">
    <source>
        <dbReference type="EMBL" id="RGK62128.1"/>
    </source>
</evidence>
<dbReference type="SUPFAM" id="SSF49464">
    <property type="entry name" value="Carboxypeptidase regulatory domain-like"/>
    <property type="match status" value="1"/>
</dbReference>
<evidence type="ECO:0000256" key="7">
    <source>
        <dbReference type="PROSITE-ProRule" id="PRU01360"/>
    </source>
</evidence>
<keyword evidence="5 7" id="KW-0472">Membrane</keyword>
<evidence type="ECO:0000259" key="8">
    <source>
        <dbReference type="Pfam" id="PF07715"/>
    </source>
</evidence>
<dbReference type="Pfam" id="PF13715">
    <property type="entry name" value="CarbopepD_reg_2"/>
    <property type="match status" value="1"/>
</dbReference>
<comment type="caution">
    <text evidence="9">The sequence shown here is derived from an EMBL/GenBank/DDBJ whole genome shotgun (WGS) entry which is preliminary data.</text>
</comment>
<dbReference type="AlphaFoldDB" id="A0A3E4NF32"/>
<comment type="subcellular location">
    <subcellularLocation>
        <location evidence="1 7">Cell outer membrane</location>
        <topology evidence="1 7">Multi-pass membrane protein</topology>
    </subcellularLocation>
</comment>
<dbReference type="Gene3D" id="2.40.170.20">
    <property type="entry name" value="TonB-dependent receptor, beta-barrel domain"/>
    <property type="match status" value="1"/>
</dbReference>
<evidence type="ECO:0000256" key="5">
    <source>
        <dbReference type="ARBA" id="ARBA00023136"/>
    </source>
</evidence>
<reference evidence="9 10" key="1">
    <citation type="submission" date="2018-08" db="EMBL/GenBank/DDBJ databases">
        <title>A genome reference for cultivated species of the human gut microbiota.</title>
        <authorList>
            <person name="Zou Y."/>
            <person name="Xue W."/>
            <person name="Luo G."/>
        </authorList>
    </citation>
    <scope>NUCLEOTIDE SEQUENCE [LARGE SCALE GENOMIC DNA]</scope>
    <source>
        <strain evidence="9 10">TF10-34</strain>
    </source>
</reference>
<dbReference type="EMBL" id="QSQU01000015">
    <property type="protein sequence ID" value="RGK62128.1"/>
    <property type="molecule type" value="Genomic_DNA"/>
</dbReference>
<protein>
    <submittedName>
        <fullName evidence="9">SusC/RagA family TonB-linked outer membrane protein</fullName>
    </submittedName>
</protein>
<evidence type="ECO:0000256" key="4">
    <source>
        <dbReference type="ARBA" id="ARBA00022692"/>
    </source>
</evidence>
<name>A0A3E4NF32_9BACE</name>
<dbReference type="NCBIfam" id="TIGR04057">
    <property type="entry name" value="SusC_RagA_signa"/>
    <property type="match status" value="1"/>
</dbReference>
<evidence type="ECO:0000256" key="3">
    <source>
        <dbReference type="ARBA" id="ARBA00022452"/>
    </source>
</evidence>
<proteinExistence type="inferred from homology"/>
<dbReference type="NCBIfam" id="TIGR04056">
    <property type="entry name" value="OMP_RagA_SusC"/>
    <property type="match status" value="1"/>
</dbReference>
<keyword evidence="3 7" id="KW-1134">Transmembrane beta strand</keyword>
<dbReference type="Gene3D" id="2.60.40.1120">
    <property type="entry name" value="Carboxypeptidase-like, regulatory domain"/>
    <property type="match status" value="1"/>
</dbReference>
<dbReference type="InterPro" id="IPR023996">
    <property type="entry name" value="TonB-dep_OMP_SusC/RagA"/>
</dbReference>
<evidence type="ECO:0000256" key="2">
    <source>
        <dbReference type="ARBA" id="ARBA00022448"/>
    </source>
</evidence>
<evidence type="ECO:0000313" key="10">
    <source>
        <dbReference type="Proteomes" id="UP000261210"/>
    </source>
</evidence>
<organism evidence="9 10">
    <name type="scientific">Bacteroides xylanisolvens</name>
    <dbReference type="NCBI Taxonomy" id="371601"/>
    <lineage>
        <taxon>Bacteria</taxon>
        <taxon>Pseudomonadati</taxon>
        <taxon>Bacteroidota</taxon>
        <taxon>Bacteroidia</taxon>
        <taxon>Bacteroidales</taxon>
        <taxon>Bacteroidaceae</taxon>
        <taxon>Bacteroides</taxon>
    </lineage>
</organism>
<dbReference type="Proteomes" id="UP000261210">
    <property type="component" value="Unassembled WGS sequence"/>
</dbReference>
<dbReference type="PROSITE" id="PS52016">
    <property type="entry name" value="TONB_DEPENDENT_REC_3"/>
    <property type="match status" value="1"/>
</dbReference>
<accession>A0A3E4NF32</accession>
<dbReference type="InterPro" id="IPR012910">
    <property type="entry name" value="Plug_dom"/>
</dbReference>
<dbReference type="SUPFAM" id="SSF56935">
    <property type="entry name" value="Porins"/>
    <property type="match status" value="1"/>
</dbReference>
<comment type="similarity">
    <text evidence="7">Belongs to the TonB-dependent receptor family.</text>
</comment>
<dbReference type="InterPro" id="IPR036942">
    <property type="entry name" value="Beta-barrel_TonB_sf"/>
</dbReference>